<dbReference type="HAMAP" id="MF_00025">
    <property type="entry name" value="RNApol_Rpo5_RPB5"/>
    <property type="match status" value="1"/>
</dbReference>
<dbReference type="GO" id="GO:0005666">
    <property type="term" value="C:RNA polymerase III complex"/>
    <property type="evidence" value="ECO:0007669"/>
    <property type="project" value="TreeGrafter"/>
</dbReference>
<dbReference type="GO" id="GO:0042797">
    <property type="term" value="P:tRNA transcription by RNA polymerase III"/>
    <property type="evidence" value="ECO:0007669"/>
    <property type="project" value="TreeGrafter"/>
</dbReference>
<evidence type="ECO:0000259" key="5">
    <source>
        <dbReference type="Pfam" id="PF01191"/>
    </source>
</evidence>
<accession>A0A196SD93</accession>
<evidence type="ECO:0000256" key="4">
    <source>
        <dbReference type="ARBA" id="ARBA00025765"/>
    </source>
</evidence>
<dbReference type="GO" id="GO:0005736">
    <property type="term" value="C:RNA polymerase I complex"/>
    <property type="evidence" value="ECO:0007669"/>
    <property type="project" value="TreeGrafter"/>
</dbReference>
<dbReference type="PANTHER" id="PTHR10535">
    <property type="entry name" value="DNA-DIRECTED RNA POLYMERASES I, II, AND III SUBUNIT RPABC1"/>
    <property type="match status" value="1"/>
</dbReference>
<dbReference type="EMBL" id="LXWW01000183">
    <property type="protein sequence ID" value="OAO15025.1"/>
    <property type="molecule type" value="Genomic_DNA"/>
</dbReference>
<dbReference type="Pfam" id="PF01191">
    <property type="entry name" value="RNA_pol_Rpb5_C"/>
    <property type="match status" value="1"/>
</dbReference>
<dbReference type="InterPro" id="IPR014381">
    <property type="entry name" value="Arch_Rpo5/euc_Rpb5"/>
</dbReference>
<dbReference type="InterPro" id="IPR005571">
    <property type="entry name" value="RNA_pol_Rpb5_N"/>
</dbReference>
<reference evidence="7 8" key="1">
    <citation type="submission" date="2016-05" db="EMBL/GenBank/DDBJ databases">
        <title>Nuclear genome of Blastocystis sp. subtype 1 NandII.</title>
        <authorList>
            <person name="Gentekaki E."/>
            <person name="Curtis B."/>
            <person name="Stairs C."/>
            <person name="Eme L."/>
            <person name="Herman E."/>
            <person name="Klimes V."/>
            <person name="Arias M.C."/>
            <person name="Elias M."/>
            <person name="Hilliou F."/>
            <person name="Klute M."/>
            <person name="Malik S.-B."/>
            <person name="Pightling A."/>
            <person name="Rachubinski R."/>
            <person name="Salas D."/>
            <person name="Schlacht A."/>
            <person name="Suga H."/>
            <person name="Archibald J."/>
            <person name="Ball S.G."/>
            <person name="Clark G."/>
            <person name="Dacks J."/>
            <person name="Van Der Giezen M."/>
            <person name="Tsaousis A."/>
            <person name="Roger A."/>
        </authorList>
    </citation>
    <scope>NUCLEOTIDE SEQUENCE [LARGE SCALE GENOMIC DNA]</scope>
    <source>
        <strain evidence="8">ATCC 50177 / NandII</strain>
    </source>
</reference>
<dbReference type="OrthoDB" id="248779at2759"/>
<evidence type="ECO:0000313" key="7">
    <source>
        <dbReference type="EMBL" id="OAO15025.1"/>
    </source>
</evidence>
<comment type="subcellular location">
    <subcellularLocation>
        <location evidence="1">Nucleus</location>
    </subcellularLocation>
</comment>
<dbReference type="GO" id="GO:0003677">
    <property type="term" value="F:DNA binding"/>
    <property type="evidence" value="ECO:0007669"/>
    <property type="project" value="InterPro"/>
</dbReference>
<dbReference type="SUPFAM" id="SSF55287">
    <property type="entry name" value="RPB5-like RNA polymerase subunit"/>
    <property type="match status" value="1"/>
</dbReference>
<dbReference type="PANTHER" id="PTHR10535:SF0">
    <property type="entry name" value="DNA-DIRECTED RNA POLYMERASES I, II, AND III SUBUNIT RPABC1"/>
    <property type="match status" value="1"/>
</dbReference>
<gene>
    <name evidence="7" type="ORF">AV274_3241</name>
</gene>
<dbReference type="GO" id="GO:0003899">
    <property type="term" value="F:DNA-directed RNA polymerase activity"/>
    <property type="evidence" value="ECO:0007669"/>
    <property type="project" value="InterPro"/>
</dbReference>
<sequence>MNATVHPNTTKLFRVRKTVFKMLTKRGYAISESDLNMTLDAFVRDYCDAEGQPVLNNITISARRINGDDDNDRVYVFFIRGVDKKINGKEFEAKLKQAAADHIKRVILVFGGDLTSDAKKKLSTYSSPDMIVEGFIEDELVVDITEHELVPDHQLMTPEEKTYLLKQYGLEERQLPRIQKHDPIARYFGAQKGQVFRIVRKSETAGKYVTYRIVDS</sequence>
<name>A0A196SD93_BLAHN</name>
<dbReference type="Pfam" id="PF03871">
    <property type="entry name" value="RNA_pol_Rpb5_N"/>
    <property type="match status" value="1"/>
</dbReference>
<dbReference type="InterPro" id="IPR000783">
    <property type="entry name" value="RNA_pol_subH/Rpb5_C"/>
</dbReference>
<dbReference type="NCBIfam" id="NF007129">
    <property type="entry name" value="PRK09570.1"/>
    <property type="match status" value="1"/>
</dbReference>
<dbReference type="PIRSF" id="PIRSF000747">
    <property type="entry name" value="RPB5"/>
    <property type="match status" value="1"/>
</dbReference>
<dbReference type="FunFam" id="3.90.940.20:FF:000001">
    <property type="entry name" value="DNA-directed RNA polymerases I, II, and III subunit RPABC1"/>
    <property type="match status" value="1"/>
</dbReference>
<organism evidence="7 8">
    <name type="scientific">Blastocystis sp. subtype 1 (strain ATCC 50177 / NandII)</name>
    <dbReference type="NCBI Taxonomy" id="478820"/>
    <lineage>
        <taxon>Eukaryota</taxon>
        <taxon>Sar</taxon>
        <taxon>Stramenopiles</taxon>
        <taxon>Bigyra</taxon>
        <taxon>Opalozoa</taxon>
        <taxon>Opalinata</taxon>
        <taxon>Blastocystidae</taxon>
        <taxon>Blastocystis</taxon>
    </lineage>
</organism>
<dbReference type="Gene3D" id="3.40.1340.10">
    <property type="entry name" value="RNA polymerase, Rpb5, N-terminal domain"/>
    <property type="match status" value="1"/>
</dbReference>
<dbReference type="SUPFAM" id="SSF53036">
    <property type="entry name" value="Eukaryotic RPB5 N-terminal domain"/>
    <property type="match status" value="1"/>
</dbReference>
<feature type="domain" description="RNA polymerase Rpb5 N-terminal" evidence="6">
    <location>
        <begin position="8"/>
        <end position="81"/>
    </location>
</feature>
<evidence type="ECO:0000256" key="1">
    <source>
        <dbReference type="ARBA" id="ARBA00004123"/>
    </source>
</evidence>
<evidence type="ECO:0000313" key="8">
    <source>
        <dbReference type="Proteomes" id="UP000078348"/>
    </source>
</evidence>
<dbReference type="STRING" id="478820.A0A196SD93"/>
<dbReference type="GO" id="GO:0006362">
    <property type="term" value="P:transcription elongation by RNA polymerase I"/>
    <property type="evidence" value="ECO:0007669"/>
    <property type="project" value="TreeGrafter"/>
</dbReference>
<dbReference type="GO" id="GO:0005665">
    <property type="term" value="C:RNA polymerase II, core complex"/>
    <property type="evidence" value="ECO:0007669"/>
    <property type="project" value="TreeGrafter"/>
</dbReference>
<protein>
    <submittedName>
        <fullName evidence="7">DNA-directed RNA polymerase</fullName>
    </submittedName>
</protein>
<evidence type="ECO:0000256" key="3">
    <source>
        <dbReference type="ARBA" id="ARBA00023242"/>
    </source>
</evidence>
<dbReference type="InterPro" id="IPR036710">
    <property type="entry name" value="RNA_pol_Rpb5_N_sf"/>
</dbReference>
<comment type="similarity">
    <text evidence="4">Belongs to the archaeal Rpo5/eukaryotic RPB5 RNA polymerase subunit family.</text>
</comment>
<keyword evidence="3" id="KW-0539">Nucleus</keyword>
<feature type="domain" description="RNA polymerase subunit H/Rpb5 C-terminal" evidence="5">
    <location>
        <begin position="142"/>
        <end position="214"/>
    </location>
</feature>
<dbReference type="AlphaFoldDB" id="A0A196SD93"/>
<evidence type="ECO:0000259" key="6">
    <source>
        <dbReference type="Pfam" id="PF03871"/>
    </source>
</evidence>
<dbReference type="GO" id="GO:0006366">
    <property type="term" value="P:transcription by RNA polymerase II"/>
    <property type="evidence" value="ECO:0007669"/>
    <property type="project" value="TreeGrafter"/>
</dbReference>
<dbReference type="Gene3D" id="3.90.940.20">
    <property type="entry name" value="RPB5-like RNA polymerase subunit"/>
    <property type="match status" value="1"/>
</dbReference>
<keyword evidence="2" id="KW-0804">Transcription</keyword>
<proteinExistence type="inferred from homology"/>
<evidence type="ECO:0000256" key="2">
    <source>
        <dbReference type="ARBA" id="ARBA00023163"/>
    </source>
</evidence>
<keyword evidence="8" id="KW-1185">Reference proteome</keyword>
<keyword evidence="7" id="KW-0240">DNA-directed RNA polymerase</keyword>
<dbReference type="Proteomes" id="UP000078348">
    <property type="component" value="Unassembled WGS sequence"/>
</dbReference>
<comment type="caution">
    <text evidence="7">The sequence shown here is derived from an EMBL/GenBank/DDBJ whole genome shotgun (WGS) entry which is preliminary data.</text>
</comment>
<dbReference type="InterPro" id="IPR035913">
    <property type="entry name" value="RPB5-like_sf"/>
</dbReference>